<comment type="caution">
    <text evidence="2">The sequence shown here is derived from an EMBL/GenBank/DDBJ whole genome shotgun (WGS) entry which is preliminary data.</text>
</comment>
<organism evidence="2 3">
    <name type="scientific">Endocarpon pusillum</name>
    <dbReference type="NCBI Taxonomy" id="364733"/>
    <lineage>
        <taxon>Eukaryota</taxon>
        <taxon>Fungi</taxon>
        <taxon>Dikarya</taxon>
        <taxon>Ascomycota</taxon>
        <taxon>Pezizomycotina</taxon>
        <taxon>Eurotiomycetes</taxon>
        <taxon>Chaetothyriomycetidae</taxon>
        <taxon>Verrucariales</taxon>
        <taxon>Verrucariaceae</taxon>
        <taxon>Endocarpon</taxon>
    </lineage>
</organism>
<reference evidence="2" key="1">
    <citation type="submission" date="2020-02" db="EMBL/GenBank/DDBJ databases">
        <authorList>
            <person name="Palmer J.M."/>
        </authorList>
    </citation>
    <scope>NUCLEOTIDE SEQUENCE</scope>
    <source>
        <strain evidence="2">EPUS1.4</strain>
        <tissue evidence="2">Thallus</tissue>
    </source>
</reference>
<gene>
    <name evidence="2" type="ORF">GJ744_003133</name>
</gene>
<dbReference type="Proteomes" id="UP000606974">
    <property type="component" value="Unassembled WGS sequence"/>
</dbReference>
<evidence type="ECO:0000313" key="2">
    <source>
        <dbReference type="EMBL" id="KAF7511900.1"/>
    </source>
</evidence>
<protein>
    <submittedName>
        <fullName evidence="2">Uncharacterized protein</fullName>
    </submittedName>
</protein>
<evidence type="ECO:0000256" key="1">
    <source>
        <dbReference type="SAM" id="MobiDB-lite"/>
    </source>
</evidence>
<proteinExistence type="predicted"/>
<name>A0A8H7E829_9EURO</name>
<evidence type="ECO:0000313" key="3">
    <source>
        <dbReference type="Proteomes" id="UP000606974"/>
    </source>
</evidence>
<feature type="region of interest" description="Disordered" evidence="1">
    <location>
        <begin position="1"/>
        <end position="24"/>
    </location>
</feature>
<accession>A0A8H7E829</accession>
<keyword evidence="3" id="KW-1185">Reference proteome</keyword>
<sequence length="53" mass="5542">MGRSGDADGPVAPEPDGGGRASALLVPLDGRLALLSPRHRQHREPLRHPARAG</sequence>
<dbReference type="EMBL" id="JAACFV010000016">
    <property type="protein sequence ID" value="KAF7511900.1"/>
    <property type="molecule type" value="Genomic_DNA"/>
</dbReference>
<dbReference type="AlphaFoldDB" id="A0A8H7E829"/>